<dbReference type="InterPro" id="IPR050313">
    <property type="entry name" value="Carb_Metab_HTH_regulators"/>
</dbReference>
<dbReference type="Pfam" id="PF00455">
    <property type="entry name" value="DeoRC"/>
    <property type="match status" value="1"/>
</dbReference>
<proteinExistence type="predicted"/>
<gene>
    <name evidence="3" type="ORF">J5A65_09295</name>
</gene>
<evidence type="ECO:0000313" key="3">
    <source>
        <dbReference type="EMBL" id="QUC07146.1"/>
    </source>
</evidence>
<name>A0ABX7Y2E2_9ACTN</name>
<sequence length="86" mass="9370">MAFLGTNGFSLDRGMTTPDLAEANVKRAMVKSSRRRIVLADSSKADLSHFQHFTGIDEIALLITDSGLDEEISEALDNAGMEVLRT</sequence>
<evidence type="ECO:0000313" key="4">
    <source>
        <dbReference type="Proteomes" id="UP000678513"/>
    </source>
</evidence>
<protein>
    <submittedName>
        <fullName evidence="3">DeoR/GlpR transcriptional regulator</fullName>
    </submittedName>
</protein>
<dbReference type="PANTHER" id="PTHR30363">
    <property type="entry name" value="HTH-TYPE TRANSCRIPTIONAL REGULATOR SRLR-RELATED"/>
    <property type="match status" value="1"/>
</dbReference>
<evidence type="ECO:0000256" key="1">
    <source>
        <dbReference type="ARBA" id="ARBA00022491"/>
    </source>
</evidence>
<feature type="domain" description="DeoR-like transcriptional repressor C-terminal sensor" evidence="2">
    <location>
        <begin position="1"/>
        <end position="66"/>
    </location>
</feature>
<keyword evidence="4" id="KW-1185">Reference proteome</keyword>
<reference evidence="3 4" key="1">
    <citation type="submission" date="2021-03" db="EMBL/GenBank/DDBJ databases">
        <title>Human Oral Microbial Genomes.</title>
        <authorList>
            <person name="Johnston C.D."/>
            <person name="Chen T."/>
            <person name="Dewhirst F.E."/>
        </authorList>
    </citation>
    <scope>NUCLEOTIDE SEQUENCE [LARGE SCALE GENOMIC DNA]</scope>
    <source>
        <strain evidence="3 4">DSMZ 100122</strain>
    </source>
</reference>
<dbReference type="InterPro" id="IPR014036">
    <property type="entry name" value="DeoR-like_C"/>
</dbReference>
<organism evidence="3 4">
    <name type="scientific">Arachnia rubra</name>
    <dbReference type="NCBI Taxonomy" id="1547448"/>
    <lineage>
        <taxon>Bacteria</taxon>
        <taxon>Bacillati</taxon>
        <taxon>Actinomycetota</taxon>
        <taxon>Actinomycetes</taxon>
        <taxon>Propionibacteriales</taxon>
        <taxon>Propionibacteriaceae</taxon>
        <taxon>Arachnia</taxon>
    </lineage>
</organism>
<keyword evidence="1" id="KW-0678">Repressor</keyword>
<dbReference type="Proteomes" id="UP000678513">
    <property type="component" value="Chromosome"/>
</dbReference>
<dbReference type="SUPFAM" id="SSF100950">
    <property type="entry name" value="NagB/RpiA/CoA transferase-like"/>
    <property type="match status" value="1"/>
</dbReference>
<dbReference type="RefSeq" id="WP_212321386.1">
    <property type="nucleotide sequence ID" value="NZ_CP072384.1"/>
</dbReference>
<accession>A0ABX7Y2E2</accession>
<evidence type="ECO:0000259" key="2">
    <source>
        <dbReference type="Pfam" id="PF00455"/>
    </source>
</evidence>
<dbReference type="PANTHER" id="PTHR30363:SF4">
    <property type="entry name" value="GLYCEROL-3-PHOSPHATE REGULON REPRESSOR"/>
    <property type="match status" value="1"/>
</dbReference>
<dbReference type="InterPro" id="IPR037171">
    <property type="entry name" value="NagB/RpiA_transferase-like"/>
</dbReference>
<dbReference type="EMBL" id="CP072384">
    <property type="protein sequence ID" value="QUC07146.1"/>
    <property type="molecule type" value="Genomic_DNA"/>
</dbReference>